<evidence type="ECO:0000313" key="2">
    <source>
        <dbReference type="EMBL" id="KIW13931.1"/>
    </source>
</evidence>
<reference evidence="2 3" key="1">
    <citation type="submission" date="2015-01" db="EMBL/GenBank/DDBJ databases">
        <title>The Genome Sequence of Exophiala spinifera CBS89968.</title>
        <authorList>
            <consortium name="The Broad Institute Genomics Platform"/>
            <person name="Cuomo C."/>
            <person name="de Hoog S."/>
            <person name="Gorbushina A."/>
            <person name="Stielow B."/>
            <person name="Teixiera M."/>
            <person name="Abouelleil A."/>
            <person name="Chapman S.B."/>
            <person name="Priest M."/>
            <person name="Young S.K."/>
            <person name="Wortman J."/>
            <person name="Nusbaum C."/>
            <person name="Birren B."/>
        </authorList>
    </citation>
    <scope>NUCLEOTIDE SEQUENCE [LARGE SCALE GENOMIC DNA]</scope>
    <source>
        <strain evidence="2 3">CBS 89968</strain>
    </source>
</reference>
<organism evidence="2 3">
    <name type="scientific">Exophiala spinifera</name>
    <dbReference type="NCBI Taxonomy" id="91928"/>
    <lineage>
        <taxon>Eukaryota</taxon>
        <taxon>Fungi</taxon>
        <taxon>Dikarya</taxon>
        <taxon>Ascomycota</taxon>
        <taxon>Pezizomycotina</taxon>
        <taxon>Eurotiomycetes</taxon>
        <taxon>Chaetothyriomycetidae</taxon>
        <taxon>Chaetothyriales</taxon>
        <taxon>Herpotrichiellaceae</taxon>
        <taxon>Exophiala</taxon>
    </lineage>
</organism>
<proteinExistence type="predicted"/>
<feature type="region of interest" description="Disordered" evidence="1">
    <location>
        <begin position="1"/>
        <end position="28"/>
    </location>
</feature>
<protein>
    <submittedName>
        <fullName evidence="2">Uncharacterized protein</fullName>
    </submittedName>
</protein>
<feature type="compositionally biased region" description="Low complexity" evidence="1">
    <location>
        <begin position="67"/>
        <end position="84"/>
    </location>
</feature>
<evidence type="ECO:0000256" key="1">
    <source>
        <dbReference type="SAM" id="MobiDB-lite"/>
    </source>
</evidence>
<feature type="compositionally biased region" description="Basic and acidic residues" evidence="1">
    <location>
        <begin position="130"/>
        <end position="140"/>
    </location>
</feature>
<feature type="compositionally biased region" description="Pro residues" evidence="1">
    <location>
        <begin position="85"/>
        <end position="94"/>
    </location>
</feature>
<dbReference type="GeneID" id="27333795"/>
<accession>A0A0D1YFX5</accession>
<keyword evidence="3" id="KW-1185">Reference proteome</keyword>
<feature type="region of interest" description="Disordered" evidence="1">
    <location>
        <begin position="55"/>
        <end position="157"/>
    </location>
</feature>
<dbReference type="EMBL" id="KN847496">
    <property type="protein sequence ID" value="KIW13931.1"/>
    <property type="molecule type" value="Genomic_DNA"/>
</dbReference>
<dbReference type="Proteomes" id="UP000053328">
    <property type="component" value="Unassembled WGS sequence"/>
</dbReference>
<name>A0A0D1YFX5_9EURO</name>
<gene>
    <name evidence="2" type="ORF">PV08_06712</name>
</gene>
<sequence length="175" mass="18571">MDDGRPEEPPPTCSPRRRAPVFRGPRANDVVVSSPVVIFEDPGTSEVKHVEEVVSDVPPAPAPAPAPADADAVAAAAAAAAATTPRPPPPPPPKAPKKEPNAVKTAARTPLPPKRNVQVGAPAPKKRKMEVKETKVEEPPSLKTAPGDNVLSSEGRSWKEYREAMKAKYPIHKKC</sequence>
<dbReference type="HOGENOM" id="CLU_1532561_0_0_1"/>
<dbReference type="AlphaFoldDB" id="A0A0D1YFX5"/>
<dbReference type="VEuPathDB" id="FungiDB:PV08_06712"/>
<dbReference type="RefSeq" id="XP_016234147.1">
    <property type="nucleotide sequence ID" value="XM_016381045.1"/>
</dbReference>
<evidence type="ECO:0000313" key="3">
    <source>
        <dbReference type="Proteomes" id="UP000053328"/>
    </source>
</evidence>